<comment type="caution">
    <text evidence="2">The sequence shown here is derived from an EMBL/GenBank/DDBJ whole genome shotgun (WGS) entry which is preliminary data.</text>
</comment>
<reference evidence="2 3" key="1">
    <citation type="submission" date="2020-07" db="EMBL/GenBank/DDBJ databases">
        <title>Comparative genomics of pyrophilous fungi reveals a link between fire events and developmental genes.</title>
        <authorList>
            <consortium name="DOE Joint Genome Institute"/>
            <person name="Steindorff A.S."/>
            <person name="Carver A."/>
            <person name="Calhoun S."/>
            <person name="Stillman K."/>
            <person name="Liu H."/>
            <person name="Lipzen A."/>
            <person name="Pangilinan J."/>
            <person name="Labutti K."/>
            <person name="Bruns T.D."/>
            <person name="Grigoriev I.V."/>
        </authorList>
    </citation>
    <scope>NUCLEOTIDE SEQUENCE [LARGE SCALE GENOMIC DNA]</scope>
    <source>
        <strain evidence="2 3">CBS 144469</strain>
    </source>
</reference>
<evidence type="ECO:0000256" key="1">
    <source>
        <dbReference type="SAM" id="MobiDB-lite"/>
    </source>
</evidence>
<protein>
    <submittedName>
        <fullName evidence="2">Uncharacterized protein</fullName>
    </submittedName>
</protein>
<name>A0A8H6MC73_9AGAR</name>
<feature type="compositionally biased region" description="Basic and acidic residues" evidence="1">
    <location>
        <begin position="84"/>
        <end position="97"/>
    </location>
</feature>
<organism evidence="2 3">
    <name type="scientific">Ephemerocybe angulata</name>
    <dbReference type="NCBI Taxonomy" id="980116"/>
    <lineage>
        <taxon>Eukaryota</taxon>
        <taxon>Fungi</taxon>
        <taxon>Dikarya</taxon>
        <taxon>Basidiomycota</taxon>
        <taxon>Agaricomycotina</taxon>
        <taxon>Agaricomycetes</taxon>
        <taxon>Agaricomycetidae</taxon>
        <taxon>Agaricales</taxon>
        <taxon>Agaricineae</taxon>
        <taxon>Psathyrellaceae</taxon>
        <taxon>Ephemerocybe</taxon>
    </lineage>
</organism>
<dbReference type="EMBL" id="JACGCI010000012">
    <property type="protein sequence ID" value="KAF6760534.1"/>
    <property type="molecule type" value="Genomic_DNA"/>
</dbReference>
<gene>
    <name evidence="2" type="ORF">DFP72DRAFT_75060</name>
</gene>
<evidence type="ECO:0000313" key="3">
    <source>
        <dbReference type="Proteomes" id="UP000521943"/>
    </source>
</evidence>
<dbReference type="AlphaFoldDB" id="A0A8H6MC73"/>
<evidence type="ECO:0000313" key="2">
    <source>
        <dbReference type="EMBL" id="KAF6760534.1"/>
    </source>
</evidence>
<feature type="region of interest" description="Disordered" evidence="1">
    <location>
        <begin position="78"/>
        <end position="99"/>
    </location>
</feature>
<sequence length="213" mass="23896">MSALEIIEGTGRERQNAVRTGIIRLAPAGRWEGPCAEEGYITQANSRSLPPTKGIHPELCPPVLCMFFNRDMYLGRTSRPAHQRATEEHHGPLEHRQLSSSTTLQRRIVGVEVVVIFVGIGMQAKRRGSPAIPSRTHRIESSIIVRFSERLNRTYPRARDVVGNLGSPNRIVVPRVQTRSFNSKMVPYLLSFCWDLPLARLHSVGTSIYLAYA</sequence>
<keyword evidence="3" id="KW-1185">Reference proteome</keyword>
<accession>A0A8H6MC73</accession>
<proteinExistence type="predicted"/>
<dbReference type="Proteomes" id="UP000521943">
    <property type="component" value="Unassembled WGS sequence"/>
</dbReference>